<dbReference type="PANTHER" id="PTHR23507">
    <property type="entry name" value="ZGC:174356"/>
    <property type="match status" value="1"/>
</dbReference>
<dbReference type="EMBL" id="KN840669">
    <property type="protein sequence ID" value="KIP02522.1"/>
    <property type="molecule type" value="Genomic_DNA"/>
</dbReference>
<feature type="transmembrane region" description="Helical" evidence="5">
    <location>
        <begin position="322"/>
        <end position="342"/>
    </location>
</feature>
<dbReference type="Gene3D" id="1.20.1250.20">
    <property type="entry name" value="MFS general substrate transporter like domains"/>
    <property type="match status" value="1"/>
</dbReference>
<name>A0A0C3S0J9_PHLG1</name>
<evidence type="ECO:0000313" key="7">
    <source>
        <dbReference type="Proteomes" id="UP000053257"/>
    </source>
</evidence>
<dbReference type="OrthoDB" id="3026777at2759"/>
<reference evidence="6 7" key="1">
    <citation type="journal article" date="2014" name="PLoS Genet.">
        <title>Analysis of the Phlebiopsis gigantea genome, transcriptome and secretome provides insight into its pioneer colonization strategies of wood.</title>
        <authorList>
            <person name="Hori C."/>
            <person name="Ishida T."/>
            <person name="Igarashi K."/>
            <person name="Samejima M."/>
            <person name="Suzuki H."/>
            <person name="Master E."/>
            <person name="Ferreira P."/>
            <person name="Ruiz-Duenas F.J."/>
            <person name="Held B."/>
            <person name="Canessa P."/>
            <person name="Larrondo L.F."/>
            <person name="Schmoll M."/>
            <person name="Druzhinina I.S."/>
            <person name="Kubicek C.P."/>
            <person name="Gaskell J.A."/>
            <person name="Kersten P."/>
            <person name="St John F."/>
            <person name="Glasner J."/>
            <person name="Sabat G."/>
            <person name="Splinter BonDurant S."/>
            <person name="Syed K."/>
            <person name="Yadav J."/>
            <person name="Mgbeahuruike A.C."/>
            <person name="Kovalchuk A."/>
            <person name="Asiegbu F.O."/>
            <person name="Lackner G."/>
            <person name="Hoffmeister D."/>
            <person name="Rencoret J."/>
            <person name="Gutierrez A."/>
            <person name="Sun H."/>
            <person name="Lindquist E."/>
            <person name="Barry K."/>
            <person name="Riley R."/>
            <person name="Grigoriev I.V."/>
            <person name="Henrissat B."/>
            <person name="Kues U."/>
            <person name="Berka R.M."/>
            <person name="Martinez A.T."/>
            <person name="Covert S.F."/>
            <person name="Blanchette R.A."/>
            <person name="Cullen D."/>
        </authorList>
    </citation>
    <scope>NUCLEOTIDE SEQUENCE [LARGE SCALE GENOMIC DNA]</scope>
    <source>
        <strain evidence="6 7">11061_1 CR5-6</strain>
    </source>
</reference>
<proteinExistence type="predicted"/>
<feature type="transmembrane region" description="Helical" evidence="5">
    <location>
        <begin position="426"/>
        <end position="447"/>
    </location>
</feature>
<evidence type="ECO:0000256" key="5">
    <source>
        <dbReference type="SAM" id="Phobius"/>
    </source>
</evidence>
<gene>
    <name evidence="6" type="ORF">PHLGIDRAFT_291366</name>
</gene>
<dbReference type="HOGENOM" id="CLU_040199_0_0_1"/>
<keyword evidence="3 5" id="KW-1133">Transmembrane helix</keyword>
<dbReference type="Pfam" id="PF07690">
    <property type="entry name" value="MFS_1"/>
    <property type="match status" value="1"/>
</dbReference>
<dbReference type="Proteomes" id="UP000053257">
    <property type="component" value="Unassembled WGS sequence"/>
</dbReference>
<keyword evidence="7" id="KW-1185">Reference proteome</keyword>
<feature type="transmembrane region" description="Helical" evidence="5">
    <location>
        <begin position="102"/>
        <end position="120"/>
    </location>
</feature>
<feature type="transmembrane region" description="Helical" evidence="5">
    <location>
        <begin position="280"/>
        <end position="302"/>
    </location>
</feature>
<protein>
    <recommendedName>
        <fullName evidence="8">Major facilitator superfamily (MFS) profile domain-containing protein</fullName>
    </recommendedName>
</protein>
<dbReference type="PANTHER" id="PTHR23507:SF1">
    <property type="entry name" value="FI18259P1-RELATED"/>
    <property type="match status" value="1"/>
</dbReference>
<feature type="transmembrane region" description="Helical" evidence="5">
    <location>
        <begin position="396"/>
        <end position="414"/>
    </location>
</feature>
<sequence length="517" mass="55661">MSETTRRRSRPTAVLPLALVSSLALGLTELSLDPLLRLIHCDNYKELHPGMVFIPELDFCGLPHVERLRSRDATAYFSLSIVLPIVLSGLYGRLLDTKGRKYVMLGAASMGAAGDLWLYLTASYGSLQSSWSIYFAALLKGLSGNLVALNAAQYAFVADVSSPRTRSFSLGLMWLISWLGGSLSGIISVILGAPQQHDLVANTFAAAIGAWALYVLHVLAVLPETSPQTVENLALTALAAEGSSRGGEVATITGRLSRLTSLTELCEPASLIFRHPILRWLSLVSFTIYFAAGALTLLVPYHDFVFGVDPNETGIIATCKNIASIVSIIFLLPFFSAVYRCLPSTRAQSISQNECISPTERTALLSEDSQRKSVRMTEVIVIQADQSTVAPAQQELLLCATGLLLQLAGMIGTWRSEDWVEVAEAMLLFGLGCAAGPSLWSLITLAAPPSKIGRALAGFSALNVAATALRSPAFHALFGATVETMPRFVWLCASVSSLSTKTFHRTQVHVVPRVYSL</sequence>
<feature type="transmembrane region" description="Helical" evidence="5">
    <location>
        <begin position="132"/>
        <end position="156"/>
    </location>
</feature>
<evidence type="ECO:0000313" key="6">
    <source>
        <dbReference type="EMBL" id="KIP02522.1"/>
    </source>
</evidence>
<accession>A0A0C3S0J9</accession>
<evidence type="ECO:0000256" key="1">
    <source>
        <dbReference type="ARBA" id="ARBA00004141"/>
    </source>
</evidence>
<dbReference type="AlphaFoldDB" id="A0A0C3S0J9"/>
<keyword evidence="2 5" id="KW-0812">Transmembrane</keyword>
<evidence type="ECO:0000256" key="3">
    <source>
        <dbReference type="ARBA" id="ARBA00022989"/>
    </source>
</evidence>
<evidence type="ECO:0008006" key="8">
    <source>
        <dbReference type="Google" id="ProtNLM"/>
    </source>
</evidence>
<feature type="transmembrane region" description="Helical" evidence="5">
    <location>
        <begin position="199"/>
        <end position="222"/>
    </location>
</feature>
<dbReference type="GO" id="GO:0016020">
    <property type="term" value="C:membrane"/>
    <property type="evidence" value="ECO:0007669"/>
    <property type="project" value="UniProtKB-SubCell"/>
</dbReference>
<feature type="transmembrane region" description="Helical" evidence="5">
    <location>
        <begin position="168"/>
        <end position="193"/>
    </location>
</feature>
<dbReference type="InterPro" id="IPR011701">
    <property type="entry name" value="MFS"/>
</dbReference>
<evidence type="ECO:0000256" key="4">
    <source>
        <dbReference type="ARBA" id="ARBA00023136"/>
    </source>
</evidence>
<evidence type="ECO:0000256" key="2">
    <source>
        <dbReference type="ARBA" id="ARBA00022692"/>
    </source>
</evidence>
<dbReference type="SUPFAM" id="SSF103473">
    <property type="entry name" value="MFS general substrate transporter"/>
    <property type="match status" value="1"/>
</dbReference>
<dbReference type="GO" id="GO:0022857">
    <property type="term" value="F:transmembrane transporter activity"/>
    <property type="evidence" value="ECO:0007669"/>
    <property type="project" value="InterPro"/>
</dbReference>
<organism evidence="6 7">
    <name type="scientific">Phlebiopsis gigantea (strain 11061_1 CR5-6)</name>
    <name type="common">White-rot fungus</name>
    <name type="synonym">Peniophora gigantea</name>
    <dbReference type="NCBI Taxonomy" id="745531"/>
    <lineage>
        <taxon>Eukaryota</taxon>
        <taxon>Fungi</taxon>
        <taxon>Dikarya</taxon>
        <taxon>Basidiomycota</taxon>
        <taxon>Agaricomycotina</taxon>
        <taxon>Agaricomycetes</taxon>
        <taxon>Polyporales</taxon>
        <taxon>Phanerochaetaceae</taxon>
        <taxon>Phlebiopsis</taxon>
    </lineage>
</organism>
<dbReference type="InterPro" id="IPR036259">
    <property type="entry name" value="MFS_trans_sf"/>
</dbReference>
<keyword evidence="4 5" id="KW-0472">Membrane</keyword>
<comment type="subcellular location">
    <subcellularLocation>
        <location evidence="1">Membrane</location>
        <topology evidence="1">Multi-pass membrane protein</topology>
    </subcellularLocation>
</comment>
<feature type="transmembrane region" description="Helical" evidence="5">
    <location>
        <begin position="75"/>
        <end position="95"/>
    </location>
</feature>